<dbReference type="GO" id="GO:0005506">
    <property type="term" value="F:iron ion binding"/>
    <property type="evidence" value="ECO:0007669"/>
    <property type="project" value="InterPro"/>
</dbReference>
<evidence type="ECO:0000256" key="4">
    <source>
        <dbReference type="ARBA" id="ARBA00022692"/>
    </source>
</evidence>
<evidence type="ECO:0000256" key="5">
    <source>
        <dbReference type="ARBA" id="ARBA00022723"/>
    </source>
</evidence>
<keyword evidence="5" id="KW-0479">Metal-binding</keyword>
<proteinExistence type="inferred from homology"/>
<evidence type="ECO:0000256" key="10">
    <source>
        <dbReference type="ARBA" id="ARBA00023136"/>
    </source>
</evidence>
<keyword evidence="3" id="KW-0349">Heme</keyword>
<dbReference type="SUPFAM" id="SSF48264">
    <property type="entry name" value="Cytochrome P450"/>
    <property type="match status" value="1"/>
</dbReference>
<evidence type="ECO:0000313" key="12">
    <source>
        <dbReference type="Proteomes" id="UP000596660"/>
    </source>
</evidence>
<evidence type="ECO:0000256" key="8">
    <source>
        <dbReference type="ARBA" id="ARBA00023004"/>
    </source>
</evidence>
<comment type="similarity">
    <text evidence="2">Belongs to the cytochrome P450 family.</text>
</comment>
<evidence type="ECO:0000256" key="6">
    <source>
        <dbReference type="ARBA" id="ARBA00022989"/>
    </source>
</evidence>
<dbReference type="PANTHER" id="PTHR24282:SF255">
    <property type="entry name" value="CYTOCHROME P450 72A11-RELATED"/>
    <property type="match status" value="1"/>
</dbReference>
<comment type="subcellular location">
    <subcellularLocation>
        <location evidence="1">Membrane</location>
    </subcellularLocation>
</comment>
<keyword evidence="12" id="KW-1185">Reference proteome</keyword>
<keyword evidence="7" id="KW-0560">Oxidoreductase</keyword>
<dbReference type="Gramene" id="AUR62008250-RA">
    <property type="protein sequence ID" value="AUR62008250-RA:cds"/>
    <property type="gene ID" value="AUR62008250"/>
</dbReference>
<evidence type="ECO:0000256" key="1">
    <source>
        <dbReference type="ARBA" id="ARBA00004370"/>
    </source>
</evidence>
<reference evidence="11" key="1">
    <citation type="journal article" date="2017" name="Nature">
        <title>The genome of Chenopodium quinoa.</title>
        <authorList>
            <person name="Jarvis D.E."/>
            <person name="Ho Y.S."/>
            <person name="Lightfoot D.J."/>
            <person name="Schmoeckel S.M."/>
            <person name="Li B."/>
            <person name="Borm T.J.A."/>
            <person name="Ohyanagi H."/>
            <person name="Mineta K."/>
            <person name="Michell C.T."/>
            <person name="Saber N."/>
            <person name="Kharbatia N.M."/>
            <person name="Rupper R.R."/>
            <person name="Sharp A.R."/>
            <person name="Dally N."/>
            <person name="Boughton B.A."/>
            <person name="Woo Y.H."/>
            <person name="Gao G."/>
            <person name="Schijlen E.G.W.M."/>
            <person name="Guo X."/>
            <person name="Momin A.A."/>
            <person name="Negrao S."/>
            <person name="Al-Babili S."/>
            <person name="Gehring C."/>
            <person name="Roessner U."/>
            <person name="Jung C."/>
            <person name="Murphy K."/>
            <person name="Arold S.T."/>
            <person name="Gojobori T."/>
            <person name="van der Linden C.G."/>
            <person name="van Loo E.N."/>
            <person name="Jellen E.N."/>
            <person name="Maughan P.J."/>
            <person name="Tester M."/>
        </authorList>
    </citation>
    <scope>NUCLEOTIDE SEQUENCE [LARGE SCALE GENOMIC DNA]</scope>
    <source>
        <strain evidence="11">cv. PI 614886</strain>
    </source>
</reference>
<dbReference type="InterPro" id="IPR036396">
    <property type="entry name" value="Cyt_P450_sf"/>
</dbReference>
<evidence type="ECO:0000256" key="3">
    <source>
        <dbReference type="ARBA" id="ARBA00022617"/>
    </source>
</evidence>
<dbReference type="GO" id="GO:0020037">
    <property type="term" value="F:heme binding"/>
    <property type="evidence" value="ECO:0007669"/>
    <property type="project" value="InterPro"/>
</dbReference>
<dbReference type="Gene3D" id="1.20.120.990">
    <property type="entry name" value="Glycosyltransferase family 88, C-terminal domain"/>
    <property type="match status" value="1"/>
</dbReference>
<keyword evidence="4" id="KW-0812">Transmembrane</keyword>
<dbReference type="InterPro" id="IPR050665">
    <property type="entry name" value="Cytochrome_P450_Monooxygen"/>
</dbReference>
<keyword evidence="6" id="KW-1133">Transmembrane helix</keyword>
<keyword evidence="10" id="KW-0472">Membrane</keyword>
<reference evidence="11" key="2">
    <citation type="submission" date="2021-03" db="UniProtKB">
        <authorList>
            <consortium name="EnsemblPlants"/>
        </authorList>
    </citation>
    <scope>IDENTIFICATION</scope>
</reference>
<evidence type="ECO:0000256" key="9">
    <source>
        <dbReference type="ARBA" id="ARBA00023033"/>
    </source>
</evidence>
<dbReference type="GO" id="GO:0016020">
    <property type="term" value="C:membrane"/>
    <property type="evidence" value="ECO:0007669"/>
    <property type="project" value="UniProtKB-SubCell"/>
</dbReference>
<dbReference type="GO" id="GO:0004497">
    <property type="term" value="F:monooxygenase activity"/>
    <property type="evidence" value="ECO:0007669"/>
    <property type="project" value="UniProtKB-KW"/>
</dbReference>
<dbReference type="EnsemblPlants" id="AUR62008250-RA">
    <property type="protein sequence ID" value="AUR62008250-RA:cds"/>
    <property type="gene ID" value="AUR62008250"/>
</dbReference>
<keyword evidence="9" id="KW-0503">Monooxygenase</keyword>
<dbReference type="PANTHER" id="PTHR24282">
    <property type="entry name" value="CYTOCHROME P450 FAMILY MEMBER"/>
    <property type="match status" value="1"/>
</dbReference>
<evidence type="ECO:0000313" key="11">
    <source>
        <dbReference type="EnsemblPlants" id="AUR62008250-RA:cds"/>
    </source>
</evidence>
<evidence type="ECO:0000256" key="7">
    <source>
        <dbReference type="ARBA" id="ARBA00023002"/>
    </source>
</evidence>
<name>A0A803L8R1_CHEQI</name>
<dbReference type="Proteomes" id="UP000596660">
    <property type="component" value="Unplaced"/>
</dbReference>
<evidence type="ECO:0000256" key="2">
    <source>
        <dbReference type="ARBA" id="ARBA00010617"/>
    </source>
</evidence>
<keyword evidence="8" id="KW-0408">Iron</keyword>
<dbReference type="GO" id="GO:0016705">
    <property type="term" value="F:oxidoreductase activity, acting on paired donors, with incorporation or reduction of molecular oxygen"/>
    <property type="evidence" value="ECO:0007669"/>
    <property type="project" value="InterPro"/>
</dbReference>
<organism evidence="11 12">
    <name type="scientific">Chenopodium quinoa</name>
    <name type="common">Quinoa</name>
    <dbReference type="NCBI Taxonomy" id="63459"/>
    <lineage>
        <taxon>Eukaryota</taxon>
        <taxon>Viridiplantae</taxon>
        <taxon>Streptophyta</taxon>
        <taxon>Embryophyta</taxon>
        <taxon>Tracheophyta</taxon>
        <taxon>Spermatophyta</taxon>
        <taxon>Magnoliopsida</taxon>
        <taxon>eudicotyledons</taxon>
        <taxon>Gunneridae</taxon>
        <taxon>Pentapetalae</taxon>
        <taxon>Caryophyllales</taxon>
        <taxon>Chenopodiaceae</taxon>
        <taxon>Chenopodioideae</taxon>
        <taxon>Atripliceae</taxon>
        <taxon>Chenopodium</taxon>
    </lineage>
</organism>
<dbReference type="AlphaFoldDB" id="A0A803L8R1"/>
<protein>
    <submittedName>
        <fullName evidence="11">Uncharacterized protein</fullName>
    </submittedName>
</protein>
<accession>A0A803L8R1</accession>
<sequence>MKDYSSLHTQALENPMTSFTNDDFPCVDPICSSACHQIWRGLLRLGWIYTNYCISKPELIKEAMKKRMNFKRKSLAPLLISLSQGLPAKKEKNGPDIGGSSTYLPYGEDKALRDSCAEIINKWEVIIAETGSRELDVWHDLIKLTAYVISRAAFGSSYEEGQKIFELLKEQTDTSLLLLHSVYMPGLR</sequence>